<feature type="region of interest" description="Disordered" evidence="1">
    <location>
        <begin position="1"/>
        <end position="30"/>
    </location>
</feature>
<organism evidence="2 3">
    <name type="scientific">Brachybacterium halotolerans</name>
    <dbReference type="NCBI Taxonomy" id="2795215"/>
    <lineage>
        <taxon>Bacteria</taxon>
        <taxon>Bacillati</taxon>
        <taxon>Actinomycetota</taxon>
        <taxon>Actinomycetes</taxon>
        <taxon>Micrococcales</taxon>
        <taxon>Dermabacteraceae</taxon>
        <taxon>Brachybacterium</taxon>
    </lineage>
</organism>
<dbReference type="PANTHER" id="PTHR20854:SF4">
    <property type="entry name" value="INOSITOL-1-MONOPHOSPHATASE-RELATED"/>
    <property type="match status" value="1"/>
</dbReference>
<dbReference type="Proteomes" id="UP000612352">
    <property type="component" value="Unassembled WGS sequence"/>
</dbReference>
<accession>A0ABS1BE87</accession>
<dbReference type="Pfam" id="PF00459">
    <property type="entry name" value="Inositol_P"/>
    <property type="match status" value="1"/>
</dbReference>
<evidence type="ECO:0000256" key="1">
    <source>
        <dbReference type="SAM" id="MobiDB-lite"/>
    </source>
</evidence>
<dbReference type="InterPro" id="IPR000760">
    <property type="entry name" value="Inositol_monophosphatase-like"/>
</dbReference>
<dbReference type="SUPFAM" id="SSF56655">
    <property type="entry name" value="Carbohydrate phosphatase"/>
    <property type="match status" value="1"/>
</dbReference>
<dbReference type="Gene3D" id="3.40.190.80">
    <property type="match status" value="1"/>
</dbReference>
<comment type="caution">
    <text evidence="2">The sequence shown here is derived from an EMBL/GenBank/DDBJ whole genome shotgun (WGS) entry which is preliminary data.</text>
</comment>
<gene>
    <name evidence="2" type="ORF">I8D64_16270</name>
</gene>
<protein>
    <submittedName>
        <fullName evidence="2">Inositol monophosphatase</fullName>
    </submittedName>
</protein>
<proteinExistence type="predicted"/>
<evidence type="ECO:0000313" key="3">
    <source>
        <dbReference type="Proteomes" id="UP000612352"/>
    </source>
</evidence>
<reference evidence="2 3" key="1">
    <citation type="submission" date="2020-12" db="EMBL/GenBank/DDBJ databases">
        <title>Brachybacterium sp. MASK1Z-5, whole genome shotgun sequence.</title>
        <authorList>
            <person name="Tuo L."/>
        </authorList>
    </citation>
    <scope>NUCLEOTIDE SEQUENCE [LARGE SCALE GENOMIC DNA]</scope>
    <source>
        <strain evidence="2 3">MASK1Z-5</strain>
    </source>
</reference>
<dbReference type="Gene3D" id="3.30.540.10">
    <property type="entry name" value="Fructose-1,6-Bisphosphatase, subunit A, domain 1"/>
    <property type="match status" value="1"/>
</dbReference>
<dbReference type="PRINTS" id="PR00377">
    <property type="entry name" value="IMPHPHTASES"/>
</dbReference>
<name>A0ABS1BE87_9MICO</name>
<evidence type="ECO:0000313" key="2">
    <source>
        <dbReference type="EMBL" id="MBK0332959.1"/>
    </source>
</evidence>
<keyword evidence="3" id="KW-1185">Reference proteome</keyword>
<dbReference type="EMBL" id="JAEDAJ010000016">
    <property type="protein sequence ID" value="MBK0332959.1"/>
    <property type="molecule type" value="Genomic_DNA"/>
</dbReference>
<sequence>MTRSSRAAAPETPSRPQPAPATGGTVTAPEELLEAAEAAASLAADYVRGLDRTALQREYKNDSHDIVTAHDRACEEIIVRELARRVPGARVIGEEGGERPGAGADGGASDSEITFYVDPIDGTSNFAAGLPLFCVSIGVAVGGELVAGVVDAPVLGEVISAADGPVRLNGVEVAGRPTLPAKDALVLTGYPGYRAYRELPELSAAHGRRLSDGVSAVRHLGSAALELAYVALGRADATLLPSINAWDVAAGFHLVQSAGGSLRTWPGTTGQGRPMQEQPAYVACTGPERLAVLDEMMDEVQAARDERVA</sequence>
<dbReference type="PANTHER" id="PTHR20854">
    <property type="entry name" value="INOSITOL MONOPHOSPHATASE"/>
    <property type="match status" value="1"/>
</dbReference>